<evidence type="ECO:0008006" key="3">
    <source>
        <dbReference type="Google" id="ProtNLM"/>
    </source>
</evidence>
<dbReference type="RefSeq" id="WP_329410587.1">
    <property type="nucleotide sequence ID" value="NZ_CP109441.1"/>
</dbReference>
<protein>
    <recommendedName>
        <fullName evidence="3">DUF1330 domain-containing protein</fullName>
    </recommendedName>
</protein>
<organism evidence="1 2">
    <name type="scientific">Nocardia vinacea</name>
    <dbReference type="NCBI Taxonomy" id="96468"/>
    <lineage>
        <taxon>Bacteria</taxon>
        <taxon>Bacillati</taxon>
        <taxon>Actinomycetota</taxon>
        <taxon>Actinomycetes</taxon>
        <taxon>Mycobacteriales</taxon>
        <taxon>Nocardiaceae</taxon>
        <taxon>Nocardia</taxon>
    </lineage>
</organism>
<evidence type="ECO:0000313" key="1">
    <source>
        <dbReference type="EMBL" id="WUV46662.1"/>
    </source>
</evidence>
<accession>A0ABZ1YTQ5</accession>
<keyword evidence="2" id="KW-1185">Reference proteome</keyword>
<reference evidence="1" key="1">
    <citation type="submission" date="2022-10" db="EMBL/GenBank/DDBJ databases">
        <title>The complete genomes of actinobacterial strains from the NBC collection.</title>
        <authorList>
            <person name="Joergensen T.S."/>
            <person name="Alvarez Arevalo M."/>
            <person name="Sterndorff E.B."/>
            <person name="Faurdal D."/>
            <person name="Vuksanovic O."/>
            <person name="Mourched A.-S."/>
            <person name="Charusanti P."/>
            <person name="Shaw S."/>
            <person name="Blin K."/>
            <person name="Weber T."/>
        </authorList>
    </citation>
    <scope>NUCLEOTIDE SEQUENCE</scope>
    <source>
        <strain evidence="1">NBC_01482</strain>
    </source>
</reference>
<sequence>MQGAPYAYYAVYTVEAEDTAEVWKRAAALDKSMTQTDVPYEAGAFILEPMGPNKQATVG</sequence>
<gene>
    <name evidence="1" type="ORF">OG563_47855</name>
</gene>
<dbReference type="EMBL" id="CP109441">
    <property type="protein sequence ID" value="WUV46662.1"/>
    <property type="molecule type" value="Genomic_DNA"/>
</dbReference>
<name>A0ABZ1YTQ5_9NOCA</name>
<proteinExistence type="predicted"/>
<dbReference type="Proteomes" id="UP001432062">
    <property type="component" value="Chromosome"/>
</dbReference>
<evidence type="ECO:0000313" key="2">
    <source>
        <dbReference type="Proteomes" id="UP001432062"/>
    </source>
</evidence>